<dbReference type="SMART" id="SM00656">
    <property type="entry name" value="Amb_all"/>
    <property type="match status" value="1"/>
</dbReference>
<comment type="similarity">
    <text evidence="6">Belongs to the polysaccharide lyase 1 family.</text>
</comment>
<dbReference type="GO" id="GO:0030599">
    <property type="term" value="F:pectinesterase activity"/>
    <property type="evidence" value="ECO:0007669"/>
    <property type="project" value="InterPro"/>
</dbReference>
<dbReference type="InterPro" id="IPR000772">
    <property type="entry name" value="Ricin_B_lectin"/>
</dbReference>
<sequence length="779" mass="80948">MRTPRTLTWAASLVAAVALALSVGVAAAGPATAAPGDPVTVQAGTYVLRSGASGKCLEVPGGSTTNGTLLTVATCVTGATRQQWTVTAQGAGFRLANVASARCLDVPGASTTAGARLQQWGCANQTNQTWTAKASAGSGKAMVASLASALCVSVEGGSTASGAPAVQDTCDDASKVQWSLPSSGGTSTGPWSDVPDGFAQGTTGGTGGTTVTVTTLADLRKYAAASGKYVVRVAAAITVTPYGDEIPVASDKTIVGVGTSGQIVNGGLRLNAGTTNVIIRNLTIRDTKMADDDPDDKVYDYDGIQMDTASNVWIDHNRILRMNDGLIDSRKDTTNLTVSWNEMGGSNKSFGIGWTENVTARMTIHHNWIHDTNQRNPSTDNVAYAHLYNNYLQNITSYGNLSRGATKMVLENGYFDNVKNPYAPQDTAELKQSGSVVVSSTGSQTTRGSAFDPKSFYSYTLDQASALPALLKTATGPQASIGGSTPPAATPVVAADGTGTYRTIQAAIDAVPANNTTRRTITIKPGTYREIVTVPSNKPFVTLQGLGGSAADTVLVNNRSSAGGYGTSGSATFFANGADLVATNLTIANDYGEGSQAVAANLNADRLVFRNVRFTGNQDTLLVNDAARAYVVDSYVDGTVDFIFGGGTAVFDRASIYQRRTTGGPITAARTDPAKPYGFLFYKSTITGRTAATTQLGRPWGAAAQVLYRESSLSNTIATGQPWTNMSSNVWSAARFSEYKNTGAGAGTGTNRPQLSDAQAPSYTPQKYLAGTDGWNPLS</sequence>
<dbReference type="PANTHER" id="PTHR31321:SF57">
    <property type="entry name" value="PECTINESTERASE 53-RELATED"/>
    <property type="match status" value="1"/>
</dbReference>
<evidence type="ECO:0000256" key="5">
    <source>
        <dbReference type="PROSITE-ProRule" id="PRU10040"/>
    </source>
</evidence>
<dbReference type="SUPFAM" id="SSF50370">
    <property type="entry name" value="Ricin B-like lectins"/>
    <property type="match status" value="1"/>
</dbReference>
<feature type="signal peptide" evidence="8">
    <location>
        <begin position="1"/>
        <end position="33"/>
    </location>
</feature>
<dbReference type="GO" id="GO:0009279">
    <property type="term" value="C:cell outer membrane"/>
    <property type="evidence" value="ECO:0007669"/>
    <property type="project" value="TreeGrafter"/>
</dbReference>
<keyword evidence="12" id="KW-1185">Reference proteome</keyword>
<feature type="compositionally biased region" description="Polar residues" evidence="7">
    <location>
        <begin position="751"/>
        <end position="765"/>
    </location>
</feature>
<dbReference type="GO" id="GO:0000272">
    <property type="term" value="P:polysaccharide catabolic process"/>
    <property type="evidence" value="ECO:0007669"/>
    <property type="project" value="UniProtKB-KW"/>
</dbReference>
<keyword evidence="8" id="KW-0732">Signal</keyword>
<dbReference type="RefSeq" id="WP_175346500.1">
    <property type="nucleotide sequence ID" value="NZ_JABMCI010000053.1"/>
</dbReference>
<keyword evidence="4 6" id="KW-0456">Lyase</keyword>
<feature type="domain" description="Ricin B lectin" evidence="9">
    <location>
        <begin position="44"/>
        <end position="181"/>
    </location>
</feature>
<feature type="chain" id="PRO_5030839097" evidence="8">
    <location>
        <begin position="34"/>
        <end position="779"/>
    </location>
</feature>
<dbReference type="Pfam" id="PF14200">
    <property type="entry name" value="RicinB_lectin_2"/>
    <property type="match status" value="2"/>
</dbReference>
<evidence type="ECO:0000256" key="6">
    <source>
        <dbReference type="RuleBase" id="RU361173"/>
    </source>
</evidence>
<dbReference type="Gene3D" id="2.160.20.10">
    <property type="entry name" value="Single-stranded right-handed beta-helix, Pectin lyase-like"/>
    <property type="match status" value="2"/>
</dbReference>
<dbReference type="EMBL" id="JABMCI010000053">
    <property type="protein sequence ID" value="NUU16613.1"/>
    <property type="molecule type" value="Genomic_DNA"/>
</dbReference>
<feature type="region of interest" description="Disordered" evidence="7">
    <location>
        <begin position="744"/>
        <end position="779"/>
    </location>
</feature>
<dbReference type="Pfam" id="PF00544">
    <property type="entry name" value="Pectate_lyase_4"/>
    <property type="match status" value="1"/>
</dbReference>
<keyword evidence="6" id="KW-0964">Secreted</keyword>
<keyword evidence="2" id="KW-0378">Hydrolase</keyword>
<dbReference type="CDD" id="cd00161">
    <property type="entry name" value="beta-trefoil_Ricin-like"/>
    <property type="match status" value="1"/>
</dbReference>
<keyword evidence="6" id="KW-0119">Carbohydrate metabolism</keyword>
<dbReference type="GO" id="GO:0005576">
    <property type="term" value="C:extracellular region"/>
    <property type="evidence" value="ECO:0007669"/>
    <property type="project" value="UniProtKB-SubCell"/>
</dbReference>
<dbReference type="Gene3D" id="2.80.10.50">
    <property type="match status" value="1"/>
</dbReference>
<dbReference type="PANTHER" id="PTHR31321">
    <property type="entry name" value="ACYL-COA THIOESTER HYDROLASE YBHC-RELATED"/>
    <property type="match status" value="1"/>
</dbReference>
<feature type="active site" evidence="5">
    <location>
        <position position="641"/>
    </location>
</feature>
<dbReference type="InterPro" id="IPR000070">
    <property type="entry name" value="Pectinesterase_cat"/>
</dbReference>
<reference evidence="11 12" key="1">
    <citation type="submission" date="2020-05" db="EMBL/GenBank/DDBJ databases">
        <title>Genome Sequencing of Type Strains.</title>
        <authorList>
            <person name="Lemaire J.F."/>
            <person name="Inderbitzin P."/>
            <person name="Gregorio O.A."/>
            <person name="Collins S.B."/>
            <person name="Wespe N."/>
            <person name="Knight-Connoni V."/>
        </authorList>
    </citation>
    <scope>NUCLEOTIDE SEQUENCE [LARGE SCALE GENOMIC DNA]</scope>
    <source>
        <strain evidence="11 12">ATCC 25174</strain>
    </source>
</reference>
<name>A0A7Y6DWG7_9CELL</name>
<dbReference type="GO" id="GO:0042545">
    <property type="term" value="P:cell wall modification"/>
    <property type="evidence" value="ECO:0007669"/>
    <property type="project" value="InterPro"/>
</dbReference>
<dbReference type="PROSITE" id="PS50231">
    <property type="entry name" value="RICIN_B_LECTIN"/>
    <property type="match status" value="1"/>
</dbReference>
<dbReference type="InterPro" id="IPR011050">
    <property type="entry name" value="Pectin_lyase_fold/virulence"/>
</dbReference>
<accession>A0A7Y6DWG7</accession>
<dbReference type="SMART" id="SM00458">
    <property type="entry name" value="RICIN"/>
    <property type="match status" value="1"/>
</dbReference>
<keyword evidence="6" id="KW-0624">Polysaccharide degradation</keyword>
<dbReference type="AlphaFoldDB" id="A0A7Y6DWG7"/>
<evidence type="ECO:0000259" key="10">
    <source>
        <dbReference type="SMART" id="SM00656"/>
    </source>
</evidence>
<dbReference type="Pfam" id="PF01095">
    <property type="entry name" value="Pectinesterase"/>
    <property type="match status" value="1"/>
</dbReference>
<dbReference type="InterPro" id="IPR012334">
    <property type="entry name" value="Pectin_lyas_fold"/>
</dbReference>
<dbReference type="GO" id="GO:0016829">
    <property type="term" value="F:lyase activity"/>
    <property type="evidence" value="ECO:0007669"/>
    <property type="project" value="UniProtKB-KW"/>
</dbReference>
<comment type="similarity">
    <text evidence="1">Belongs to the pectinesterase family.</text>
</comment>
<comment type="caution">
    <text evidence="11">The sequence shown here is derived from an EMBL/GenBank/DDBJ whole genome shotgun (WGS) entry which is preliminary data.</text>
</comment>
<gene>
    <name evidence="11" type="ORF">HP550_05045</name>
</gene>
<protein>
    <submittedName>
        <fullName evidence="11">Pectate lyase</fullName>
    </submittedName>
</protein>
<feature type="domain" description="Pectate lyase" evidence="10">
    <location>
        <begin position="206"/>
        <end position="421"/>
    </location>
</feature>
<dbReference type="PROSITE" id="PS00503">
    <property type="entry name" value="PECTINESTERASE_2"/>
    <property type="match status" value="1"/>
</dbReference>
<evidence type="ECO:0000256" key="2">
    <source>
        <dbReference type="ARBA" id="ARBA00022801"/>
    </source>
</evidence>
<evidence type="ECO:0000259" key="9">
    <source>
        <dbReference type="SMART" id="SM00458"/>
    </source>
</evidence>
<evidence type="ECO:0000256" key="8">
    <source>
        <dbReference type="SAM" id="SignalP"/>
    </source>
</evidence>
<evidence type="ECO:0000313" key="12">
    <source>
        <dbReference type="Proteomes" id="UP000565724"/>
    </source>
</evidence>
<evidence type="ECO:0000256" key="1">
    <source>
        <dbReference type="ARBA" id="ARBA00008891"/>
    </source>
</evidence>
<evidence type="ECO:0000256" key="4">
    <source>
        <dbReference type="ARBA" id="ARBA00023239"/>
    </source>
</evidence>
<comment type="subcellular location">
    <subcellularLocation>
        <location evidence="6">Secreted</location>
    </subcellularLocation>
</comment>
<organism evidence="11 12">
    <name type="scientific">Cellulomonas humilata</name>
    <dbReference type="NCBI Taxonomy" id="144055"/>
    <lineage>
        <taxon>Bacteria</taxon>
        <taxon>Bacillati</taxon>
        <taxon>Actinomycetota</taxon>
        <taxon>Actinomycetes</taxon>
        <taxon>Micrococcales</taxon>
        <taxon>Cellulomonadaceae</taxon>
        <taxon>Cellulomonas</taxon>
    </lineage>
</organism>
<dbReference type="InterPro" id="IPR035992">
    <property type="entry name" value="Ricin_B-like_lectins"/>
</dbReference>
<evidence type="ECO:0000256" key="3">
    <source>
        <dbReference type="ARBA" id="ARBA00023085"/>
    </source>
</evidence>
<dbReference type="InterPro" id="IPR033131">
    <property type="entry name" value="Pectinesterase_Asp_AS"/>
</dbReference>
<keyword evidence="3" id="KW-0063">Aspartyl esterase</keyword>
<dbReference type="Proteomes" id="UP000565724">
    <property type="component" value="Unassembled WGS sequence"/>
</dbReference>
<evidence type="ECO:0000256" key="7">
    <source>
        <dbReference type="SAM" id="MobiDB-lite"/>
    </source>
</evidence>
<dbReference type="SUPFAM" id="SSF51126">
    <property type="entry name" value="Pectin lyase-like"/>
    <property type="match status" value="2"/>
</dbReference>
<dbReference type="InterPro" id="IPR002022">
    <property type="entry name" value="Pec_lyase"/>
</dbReference>
<proteinExistence type="inferred from homology"/>
<evidence type="ECO:0000313" key="11">
    <source>
        <dbReference type="EMBL" id="NUU16613.1"/>
    </source>
</evidence>